<evidence type="ECO:0000256" key="2">
    <source>
        <dbReference type="ARBA" id="ARBA00023004"/>
    </source>
</evidence>
<dbReference type="CDD" id="cd03411">
    <property type="entry name" value="Ferrochelatase_N"/>
    <property type="match status" value="1"/>
</dbReference>
<evidence type="ECO:0000256" key="3">
    <source>
        <dbReference type="ARBA" id="ARBA00023133"/>
    </source>
</evidence>
<dbReference type="InterPro" id="IPR033644">
    <property type="entry name" value="Ferrochelatase_C"/>
</dbReference>
<dbReference type="GO" id="GO:0004325">
    <property type="term" value="F:ferrochelatase activity"/>
    <property type="evidence" value="ECO:0007669"/>
    <property type="project" value="UniProtKB-UniRule"/>
</dbReference>
<evidence type="ECO:0000256" key="1">
    <source>
        <dbReference type="ARBA" id="ARBA00007718"/>
    </source>
</evidence>
<dbReference type="HAMAP" id="MF_00323">
    <property type="entry name" value="Ferrochelatase"/>
    <property type="match status" value="1"/>
</dbReference>
<comment type="catalytic activity">
    <reaction evidence="6">
        <text>Fe-coproporphyrin III + 2 H(+) = coproporphyrin III + Fe(2+)</text>
        <dbReference type="Rhea" id="RHEA:49572"/>
        <dbReference type="ChEBI" id="CHEBI:15378"/>
        <dbReference type="ChEBI" id="CHEBI:29033"/>
        <dbReference type="ChEBI" id="CHEBI:68438"/>
        <dbReference type="ChEBI" id="CHEBI:131725"/>
        <dbReference type="EC" id="4.99.1.9"/>
    </reaction>
    <physiologicalReaction direction="right-to-left" evidence="6">
        <dbReference type="Rhea" id="RHEA:49574"/>
    </physiologicalReaction>
</comment>
<sequence length="344" mass="40236">MKKKVAVVLFNLGAPEKLSDVRSFLFSLFYDKNIINIINPFRFLIAKLIASYREKSTIKIYRRLANEKSPLLEETNLQAAALEKYLNFNQENSIYKVFICMRYTNPCAKTIIQSVANFLPNKVILLPLYPHYSSTTTLSSIKDWHYHAKKYKFPTSIICCYYNNSYYIKAYCQIIYTEYTKALKIHNTPRILFSAHSLPISIVNKGDPYHKQIHYSASMIVKALNIKTLDWVICYQSKIGYVKWLEPCTKSEILRAQQDNVPVIIVPISFVSENSETLFELDIYYKSLLSKKLYFRVPTLGINKLFIKCLKDLCIKSQLHCNLTLQCSYNNKMCWHNTKKLFQH</sequence>
<dbReference type="PROSITE" id="PS00534">
    <property type="entry name" value="FERROCHELATASE"/>
    <property type="match status" value="1"/>
</dbReference>
<dbReference type="NCBIfam" id="TIGR00109">
    <property type="entry name" value="hemH"/>
    <property type="match status" value="1"/>
</dbReference>
<evidence type="ECO:0000256" key="4">
    <source>
        <dbReference type="ARBA" id="ARBA00023239"/>
    </source>
</evidence>
<dbReference type="EC" id="4.98.1.1" evidence="7 8"/>
<dbReference type="AlphaFoldDB" id="A0A9Q9C0A4"/>
<evidence type="ECO:0000313" key="10">
    <source>
        <dbReference type="EMBL" id="UTO56496.1"/>
    </source>
</evidence>
<keyword evidence="2 7" id="KW-0408">Iron</keyword>
<evidence type="ECO:0000256" key="6">
    <source>
        <dbReference type="ARBA" id="ARBA00024536"/>
    </source>
</evidence>
<dbReference type="PANTHER" id="PTHR11108">
    <property type="entry name" value="FERROCHELATASE"/>
    <property type="match status" value="1"/>
</dbReference>
<dbReference type="EMBL" id="CP089286">
    <property type="protein sequence ID" value="UTO55575.1"/>
    <property type="molecule type" value="Genomic_DNA"/>
</dbReference>
<organism evidence="9 11">
    <name type="scientific">Neoehrlichia mikurensis</name>
    <dbReference type="NCBI Taxonomy" id="89586"/>
    <lineage>
        <taxon>Bacteria</taxon>
        <taxon>Pseudomonadati</taxon>
        <taxon>Pseudomonadota</taxon>
        <taxon>Alphaproteobacteria</taxon>
        <taxon>Rickettsiales</taxon>
        <taxon>Anaplasmataceae</taxon>
        <taxon>Candidatus Neoehrlichia</taxon>
    </lineage>
</organism>
<keyword evidence="4 7" id="KW-0456">Lyase</keyword>
<accession>A0A9Q9C0A4</accession>
<dbReference type="Proteomes" id="UP001059985">
    <property type="component" value="Chromosome"/>
</dbReference>
<feature type="binding site" evidence="7">
    <location>
        <position position="276"/>
    </location>
    <ligand>
        <name>Fe(2+)</name>
        <dbReference type="ChEBI" id="CHEBI:29033"/>
    </ligand>
</feature>
<evidence type="ECO:0000256" key="5">
    <source>
        <dbReference type="ARBA" id="ARBA00023244"/>
    </source>
</evidence>
<comment type="pathway">
    <text evidence="7 8">Porphyrin-containing compound metabolism; protoheme biosynthesis; protoheme from protoporphyrin-IX: step 1/1.</text>
</comment>
<comment type="catalytic activity">
    <reaction evidence="7 8">
        <text>heme b + 2 H(+) = protoporphyrin IX + Fe(2+)</text>
        <dbReference type="Rhea" id="RHEA:22584"/>
        <dbReference type="ChEBI" id="CHEBI:15378"/>
        <dbReference type="ChEBI" id="CHEBI:29033"/>
        <dbReference type="ChEBI" id="CHEBI:57306"/>
        <dbReference type="ChEBI" id="CHEBI:60344"/>
        <dbReference type="EC" id="4.98.1.1"/>
    </reaction>
</comment>
<dbReference type="GO" id="GO:0005737">
    <property type="term" value="C:cytoplasm"/>
    <property type="evidence" value="ECO:0007669"/>
    <property type="project" value="UniProtKB-SubCell"/>
</dbReference>
<comment type="subcellular location">
    <subcellularLocation>
        <location evidence="7 8">Cytoplasm</location>
    </subcellularLocation>
</comment>
<keyword evidence="7 8" id="KW-0963">Cytoplasm</keyword>
<dbReference type="InterPro" id="IPR019772">
    <property type="entry name" value="Ferrochelatase_AS"/>
</dbReference>
<dbReference type="GO" id="GO:0046872">
    <property type="term" value="F:metal ion binding"/>
    <property type="evidence" value="ECO:0007669"/>
    <property type="project" value="UniProtKB-KW"/>
</dbReference>
<keyword evidence="3 7" id="KW-0350">Heme biosynthesis</keyword>
<evidence type="ECO:0000256" key="7">
    <source>
        <dbReference type="HAMAP-Rule" id="MF_00323"/>
    </source>
</evidence>
<evidence type="ECO:0000313" key="12">
    <source>
        <dbReference type="Proteomes" id="UP001059985"/>
    </source>
</evidence>
<keyword evidence="5 7" id="KW-0627">Porphyrin biosynthesis</keyword>
<reference evidence="9" key="1">
    <citation type="journal article" date="2022" name="Microorganisms">
        <title>Assembly and Comparison of Ca. Neoehrlichia mikurensis Genomes.</title>
        <authorList>
            <person name="Azagi T."/>
            <person name="Dirks R.P."/>
            <person name="Yebra-Pimentel E.S."/>
            <person name="Schaap P.J."/>
            <person name="Koehorst J.J."/>
            <person name="Esser H.J."/>
            <person name="Sprong H."/>
        </authorList>
    </citation>
    <scope>NUCLEOTIDE SEQUENCE</scope>
    <source>
        <strain evidence="10">18-2804</strain>
        <strain evidence="9">18-2837</strain>
    </source>
</reference>
<dbReference type="InterPro" id="IPR033659">
    <property type="entry name" value="Ferrochelatase_N"/>
</dbReference>
<dbReference type="Proteomes" id="UP001059822">
    <property type="component" value="Chromosome"/>
</dbReference>
<evidence type="ECO:0000313" key="9">
    <source>
        <dbReference type="EMBL" id="UTO55575.1"/>
    </source>
</evidence>
<dbReference type="InterPro" id="IPR001015">
    <property type="entry name" value="Ferrochelatase"/>
</dbReference>
<keyword evidence="12" id="KW-1185">Reference proteome</keyword>
<comment type="function">
    <text evidence="7 8">Catalyzes the ferrous insertion into protoporphyrin IX.</text>
</comment>
<dbReference type="GO" id="GO:0006783">
    <property type="term" value="P:heme biosynthetic process"/>
    <property type="evidence" value="ECO:0007669"/>
    <property type="project" value="UniProtKB-UniRule"/>
</dbReference>
<name>A0A9Q9C0A4_9RICK</name>
<dbReference type="CDD" id="cd00419">
    <property type="entry name" value="Ferrochelatase_C"/>
    <property type="match status" value="1"/>
</dbReference>
<feature type="binding site" evidence="7">
    <location>
        <position position="196"/>
    </location>
    <ligand>
        <name>Fe(2+)</name>
        <dbReference type="ChEBI" id="CHEBI:29033"/>
    </ligand>
</feature>
<dbReference type="EMBL" id="CP089285">
    <property type="protein sequence ID" value="UTO56496.1"/>
    <property type="molecule type" value="Genomic_DNA"/>
</dbReference>
<evidence type="ECO:0000313" key="11">
    <source>
        <dbReference type="Proteomes" id="UP001059822"/>
    </source>
</evidence>
<dbReference type="PANTHER" id="PTHR11108:SF1">
    <property type="entry name" value="FERROCHELATASE, MITOCHONDRIAL"/>
    <property type="match status" value="1"/>
</dbReference>
<protein>
    <recommendedName>
        <fullName evidence="7 8">Ferrochelatase</fullName>
        <ecNumber evidence="7 8">4.98.1.1</ecNumber>
    </recommendedName>
    <alternativeName>
        <fullName evidence="7">Heme synthase</fullName>
    </alternativeName>
    <alternativeName>
        <fullName evidence="7">Protoheme ferro-lyase</fullName>
    </alternativeName>
</protein>
<dbReference type="Pfam" id="PF00762">
    <property type="entry name" value="Ferrochelatase"/>
    <property type="match status" value="1"/>
</dbReference>
<gene>
    <name evidence="7 9" type="primary">hemH</name>
    <name evidence="10" type="ORF">LUA81_00565</name>
    <name evidence="9" type="ORF">LUA82_00565</name>
</gene>
<comment type="similarity">
    <text evidence="1 7 8">Belongs to the ferrochelatase family.</text>
</comment>
<keyword evidence="7" id="KW-0479">Metal-binding</keyword>
<proteinExistence type="inferred from homology"/>
<evidence type="ECO:0000256" key="8">
    <source>
        <dbReference type="RuleBase" id="RU000607"/>
    </source>
</evidence>
<dbReference type="RefSeq" id="WP_218193890.1">
    <property type="nucleotide sequence ID" value="NZ_CP054597.1"/>
</dbReference>